<evidence type="ECO:0000259" key="2">
    <source>
        <dbReference type="Pfam" id="PF21957"/>
    </source>
</evidence>
<proteinExistence type="predicted"/>
<feature type="non-terminal residue" evidence="3">
    <location>
        <position position="140"/>
    </location>
</feature>
<reference evidence="3" key="1">
    <citation type="submission" date="2020-10" db="EMBL/GenBank/DDBJ databases">
        <authorList>
            <person name="Gilroy R."/>
        </authorList>
    </citation>
    <scope>NUCLEOTIDE SEQUENCE</scope>
    <source>
        <strain evidence="3">B1-8020</strain>
    </source>
</reference>
<dbReference type="AlphaFoldDB" id="A0A9D9IJX6"/>
<protein>
    <recommendedName>
        <fullName evidence="2">Zinc beta-ribbon finger putative domain-containing protein</fullName>
    </recommendedName>
</protein>
<organism evidence="3 4">
    <name type="scientific">Candidatus Merdivivens pullicola</name>
    <dbReference type="NCBI Taxonomy" id="2840872"/>
    <lineage>
        <taxon>Bacteria</taxon>
        <taxon>Pseudomonadati</taxon>
        <taxon>Bacteroidota</taxon>
        <taxon>Bacteroidia</taxon>
        <taxon>Bacteroidales</taxon>
        <taxon>Muribaculaceae</taxon>
        <taxon>Muribaculaceae incertae sedis</taxon>
        <taxon>Candidatus Merdivivens</taxon>
    </lineage>
</organism>
<evidence type="ECO:0000313" key="4">
    <source>
        <dbReference type="Proteomes" id="UP000823604"/>
    </source>
</evidence>
<comment type="caution">
    <text evidence="3">The sequence shown here is derived from an EMBL/GenBank/DDBJ whole genome shotgun (WGS) entry which is preliminary data.</text>
</comment>
<dbReference type="EMBL" id="JADIMA010000059">
    <property type="protein sequence ID" value="MBO8473173.1"/>
    <property type="molecule type" value="Genomic_DNA"/>
</dbReference>
<dbReference type="NCBIfam" id="NF040506">
    <property type="entry name" value="PG0870_Nterm"/>
    <property type="match status" value="1"/>
</dbReference>
<accession>A0A9D9IJX6</accession>
<dbReference type="Pfam" id="PF21957">
    <property type="entry name" value="Zn_ribbon_16"/>
    <property type="match status" value="1"/>
</dbReference>
<evidence type="ECO:0000313" key="3">
    <source>
        <dbReference type="EMBL" id="MBO8473173.1"/>
    </source>
</evidence>
<dbReference type="Proteomes" id="UP000823604">
    <property type="component" value="Unassembled WGS sequence"/>
</dbReference>
<evidence type="ECO:0000256" key="1">
    <source>
        <dbReference type="SAM" id="MobiDB-lite"/>
    </source>
</evidence>
<feature type="compositionally biased region" description="Basic and acidic residues" evidence="1">
    <location>
        <begin position="66"/>
        <end position="96"/>
    </location>
</feature>
<gene>
    <name evidence="3" type="ORF">IAB81_06035</name>
</gene>
<name>A0A9D9IJX6_9BACT</name>
<reference evidence="3" key="2">
    <citation type="journal article" date="2021" name="PeerJ">
        <title>Extensive microbial diversity within the chicken gut microbiome revealed by metagenomics and culture.</title>
        <authorList>
            <person name="Gilroy R."/>
            <person name="Ravi A."/>
            <person name="Getino M."/>
            <person name="Pursley I."/>
            <person name="Horton D.L."/>
            <person name="Alikhan N.F."/>
            <person name="Baker D."/>
            <person name="Gharbi K."/>
            <person name="Hall N."/>
            <person name="Watson M."/>
            <person name="Adriaenssens E.M."/>
            <person name="Foster-Nyarko E."/>
            <person name="Jarju S."/>
            <person name="Secka A."/>
            <person name="Antonio M."/>
            <person name="Oren A."/>
            <person name="Chaudhuri R.R."/>
            <person name="La Ragione R."/>
            <person name="Hildebrand F."/>
            <person name="Pallen M.J."/>
        </authorList>
    </citation>
    <scope>NUCLEOTIDE SEQUENCE</scope>
    <source>
        <strain evidence="3">B1-8020</strain>
    </source>
</reference>
<feature type="domain" description="Zinc beta-ribbon finger putative" evidence="2">
    <location>
        <begin position="7"/>
        <end position="69"/>
    </location>
</feature>
<feature type="region of interest" description="Disordered" evidence="1">
    <location>
        <begin position="66"/>
        <end position="109"/>
    </location>
</feature>
<dbReference type="InterPro" id="IPR047731">
    <property type="entry name" value="Zinc_ribbon_put"/>
</dbReference>
<sequence length="140" mass="16092">MMKEDTTYSLQKYAGRNTRHTCPQCGKPHCFSFYVDAQGNVLDETVGSCDHESSCGYHKTPKQYFEEHPALKPDWRDRQPVRDQPKKSGTKSRDSIKTNQPNKQKPLCTIPKEILTKSVRKDIPSTFTLFLQTIFPPETV</sequence>